<keyword evidence="3" id="KW-1185">Reference proteome</keyword>
<feature type="coiled-coil region" evidence="1">
    <location>
        <begin position="76"/>
        <end position="113"/>
    </location>
</feature>
<reference evidence="2 3" key="1">
    <citation type="submission" date="2017-07" db="EMBL/GenBank/DDBJ databases">
        <authorList>
            <person name="Sun Z.S."/>
            <person name="Albrecht U."/>
            <person name="Echele G."/>
            <person name="Lee C.C."/>
        </authorList>
    </citation>
    <scope>NUCLEOTIDE SEQUENCE [LARGE SCALE GENOMIC DNA]</scope>
    <source>
        <strain evidence="2 3">CGMCC 1.12672</strain>
    </source>
</reference>
<dbReference type="Gene3D" id="1.10.287.1700">
    <property type="match status" value="1"/>
</dbReference>
<sequence>MASPKRLERLLRVRTLQLGQVQGQEATAAAKLTQETQLSARITALADNITPRAADTGFAASMAAAAYYRDRLHGSAQAAQGRIAQAEAGLARAQEATREARRDQSAIEKLMVRAEAQAALKELRAMEDAPVFKRNRHDPC</sequence>
<evidence type="ECO:0008006" key="4">
    <source>
        <dbReference type="Google" id="ProtNLM"/>
    </source>
</evidence>
<dbReference type="RefSeq" id="WP_097062755.1">
    <property type="nucleotide sequence ID" value="NZ_OBMI01000001.1"/>
</dbReference>
<evidence type="ECO:0000313" key="2">
    <source>
        <dbReference type="EMBL" id="SOB80160.1"/>
    </source>
</evidence>
<gene>
    <name evidence="2" type="ORF">SAMN06297144_0919</name>
</gene>
<dbReference type="Proteomes" id="UP000219494">
    <property type="component" value="Unassembled WGS sequence"/>
</dbReference>
<dbReference type="AlphaFoldDB" id="A0A285QDZ6"/>
<dbReference type="EMBL" id="OBMI01000001">
    <property type="protein sequence ID" value="SOB80160.1"/>
    <property type="molecule type" value="Genomic_DNA"/>
</dbReference>
<accession>A0A285QDZ6</accession>
<protein>
    <recommendedName>
        <fullName evidence="4">Flagellar FliJ protein</fullName>
    </recommendedName>
</protein>
<dbReference type="InterPro" id="IPR053716">
    <property type="entry name" value="Flag_assembly_chemotaxis_eff"/>
</dbReference>
<evidence type="ECO:0000256" key="1">
    <source>
        <dbReference type="SAM" id="Coils"/>
    </source>
</evidence>
<dbReference type="OrthoDB" id="7566552at2"/>
<evidence type="ECO:0000313" key="3">
    <source>
        <dbReference type="Proteomes" id="UP000219494"/>
    </source>
</evidence>
<proteinExistence type="predicted"/>
<keyword evidence="1" id="KW-0175">Coiled coil</keyword>
<name>A0A285QDZ6_9SPHN</name>
<organism evidence="2 3">
    <name type="scientific">Sphingomonas guangdongensis</name>
    <dbReference type="NCBI Taxonomy" id="1141890"/>
    <lineage>
        <taxon>Bacteria</taxon>
        <taxon>Pseudomonadati</taxon>
        <taxon>Pseudomonadota</taxon>
        <taxon>Alphaproteobacteria</taxon>
        <taxon>Sphingomonadales</taxon>
        <taxon>Sphingomonadaceae</taxon>
        <taxon>Sphingomonas</taxon>
    </lineage>
</organism>